<comment type="caution">
    <text evidence="2">The sequence shown here is derived from an EMBL/GenBank/DDBJ whole genome shotgun (WGS) entry which is preliminary data.</text>
</comment>
<name>A0A7X1NJH0_9BURK</name>
<sequence length="126" mass="14152">MSTLGGDVELQKVRHARDEHRTADHRRPCRTIVPRTDAGPEADLDAEQILSHDIVVPAYAQPERIQHIHIYRNGKASATVSDREGVAFLILTGCFIGLLPTHYAHQWVATDTMRRLLPGEFSFVSQ</sequence>
<evidence type="ECO:0000313" key="2">
    <source>
        <dbReference type="EMBL" id="MPW23090.1"/>
    </source>
</evidence>
<evidence type="ECO:0000256" key="1">
    <source>
        <dbReference type="SAM" id="MobiDB-lite"/>
    </source>
</evidence>
<evidence type="ECO:0000313" key="3">
    <source>
        <dbReference type="Proteomes" id="UP000484381"/>
    </source>
</evidence>
<proteinExistence type="predicted"/>
<protein>
    <submittedName>
        <fullName evidence="2">Uncharacterized protein</fullName>
    </submittedName>
</protein>
<feature type="compositionally biased region" description="Basic and acidic residues" evidence="1">
    <location>
        <begin position="15"/>
        <end position="26"/>
    </location>
</feature>
<keyword evidence="3" id="KW-1185">Reference proteome</keyword>
<gene>
    <name evidence="2" type="ORF">GCT13_41560</name>
</gene>
<dbReference type="EMBL" id="WHNP01000090">
    <property type="protein sequence ID" value="MPW23090.1"/>
    <property type="molecule type" value="Genomic_DNA"/>
</dbReference>
<accession>A0A7X1NJH0</accession>
<dbReference type="AlphaFoldDB" id="A0A7X1NJH0"/>
<reference evidence="2 3" key="1">
    <citation type="submission" date="2019-10" db="EMBL/GenBank/DDBJ databases">
        <title>Paraburkholderia sp. isolated from nodules of Mimosa pudica from Brazilian Atlantic Forest soils.</title>
        <authorList>
            <person name="Paulitsch F."/>
            <person name="Hungria M."/>
            <person name="Dall'Agnol R."/>
        </authorList>
    </citation>
    <scope>NUCLEOTIDE SEQUENCE [LARGE SCALE GENOMIC DNA]</scope>
    <source>
        <strain evidence="2 3">CNPSo 3157</strain>
    </source>
</reference>
<dbReference type="RefSeq" id="WP_152767634.1">
    <property type="nucleotide sequence ID" value="NZ_WHNP01000090.1"/>
</dbReference>
<feature type="region of interest" description="Disordered" evidence="1">
    <location>
        <begin position="15"/>
        <end position="38"/>
    </location>
</feature>
<dbReference type="Proteomes" id="UP000484381">
    <property type="component" value="Unassembled WGS sequence"/>
</dbReference>
<organism evidence="2 3">
    <name type="scientific">Paraburkholderia franconis</name>
    <dbReference type="NCBI Taxonomy" id="2654983"/>
    <lineage>
        <taxon>Bacteria</taxon>
        <taxon>Pseudomonadati</taxon>
        <taxon>Pseudomonadota</taxon>
        <taxon>Betaproteobacteria</taxon>
        <taxon>Burkholderiales</taxon>
        <taxon>Burkholderiaceae</taxon>
        <taxon>Paraburkholderia</taxon>
    </lineage>
</organism>